<proteinExistence type="predicted"/>
<feature type="transmembrane region" description="Helical" evidence="1">
    <location>
        <begin position="106"/>
        <end position="130"/>
    </location>
</feature>
<comment type="caution">
    <text evidence="2">The sequence shown here is derived from an EMBL/GenBank/DDBJ whole genome shotgun (WGS) entry which is preliminary data.</text>
</comment>
<dbReference type="EMBL" id="BJYM01000002">
    <property type="protein sequence ID" value="GEN85671.1"/>
    <property type="molecule type" value="Genomic_DNA"/>
</dbReference>
<dbReference type="STRING" id="582851.GCA_900162665_02636"/>
<feature type="transmembrane region" description="Helical" evidence="1">
    <location>
        <begin position="136"/>
        <end position="160"/>
    </location>
</feature>
<dbReference type="Proteomes" id="UP000321558">
    <property type="component" value="Unassembled WGS sequence"/>
</dbReference>
<evidence type="ECO:0000256" key="1">
    <source>
        <dbReference type="SAM" id="Phobius"/>
    </source>
</evidence>
<name>A0A511ZE35_9BACI</name>
<reference evidence="2 3" key="1">
    <citation type="submission" date="2019-07" db="EMBL/GenBank/DDBJ databases">
        <title>Whole genome shotgun sequence of Oceanobacillus sojae NBRC 105379.</title>
        <authorList>
            <person name="Hosoyama A."/>
            <person name="Uohara A."/>
            <person name="Ohji S."/>
            <person name="Ichikawa N."/>
        </authorList>
    </citation>
    <scope>NUCLEOTIDE SEQUENCE [LARGE SCALE GENOMIC DNA]</scope>
    <source>
        <strain evidence="2 3">NBRC 105379</strain>
    </source>
</reference>
<dbReference type="AlphaFoldDB" id="A0A511ZE35"/>
<dbReference type="InterPro" id="IPR031360">
    <property type="entry name" value="TrpP"/>
</dbReference>
<feature type="transmembrane region" description="Helical" evidence="1">
    <location>
        <begin position="6"/>
        <end position="28"/>
    </location>
</feature>
<accession>A0A511ZE35</accession>
<dbReference type="Pfam" id="PF17099">
    <property type="entry name" value="TrpP"/>
    <property type="match status" value="1"/>
</dbReference>
<sequence length="172" mass="18391">MKTKILTMLALLVSIGTVLHLVMPPLLFGVKPDMMLAMMFLGIILFPKWNYVLLIAFATAAISALTTAAPGGQIANLIDKPITAVVFFLLFLLVGKQWNTKITASVLTFAGTLISGSIFLSVALFVLGFLEGGFLALFAGIVLPAAVMNTVIMLVVYPIVEGIMKRSKMATV</sequence>
<keyword evidence="1" id="KW-0472">Membrane</keyword>
<organism evidence="2 3">
    <name type="scientific">Oceanobacillus sojae</name>
    <dbReference type="NCBI Taxonomy" id="582851"/>
    <lineage>
        <taxon>Bacteria</taxon>
        <taxon>Bacillati</taxon>
        <taxon>Bacillota</taxon>
        <taxon>Bacilli</taxon>
        <taxon>Bacillales</taxon>
        <taxon>Bacillaceae</taxon>
        <taxon>Oceanobacillus</taxon>
    </lineage>
</organism>
<evidence type="ECO:0000313" key="3">
    <source>
        <dbReference type="Proteomes" id="UP000321558"/>
    </source>
</evidence>
<dbReference type="OrthoDB" id="2243651at2"/>
<evidence type="ECO:0000313" key="2">
    <source>
        <dbReference type="EMBL" id="GEN85671.1"/>
    </source>
</evidence>
<keyword evidence="1" id="KW-0812">Transmembrane</keyword>
<gene>
    <name evidence="2" type="primary">trpP</name>
    <name evidence="2" type="ORF">OSO01_04100</name>
</gene>
<protein>
    <submittedName>
        <fullName evidence="2">Putative tryptophan transport protein</fullName>
    </submittedName>
</protein>
<feature type="transmembrane region" description="Helical" evidence="1">
    <location>
        <begin position="74"/>
        <end position="94"/>
    </location>
</feature>
<keyword evidence="3" id="KW-1185">Reference proteome</keyword>
<dbReference type="RefSeq" id="WP_147208135.1">
    <property type="nucleotide sequence ID" value="NZ_BJYM01000002.1"/>
</dbReference>
<feature type="transmembrane region" description="Helical" evidence="1">
    <location>
        <begin position="49"/>
        <end position="68"/>
    </location>
</feature>
<keyword evidence="1" id="KW-1133">Transmembrane helix</keyword>